<protein>
    <submittedName>
        <fullName evidence="3">Anaerobic sulfite reductase subunit B</fullName>
    </submittedName>
</protein>
<dbReference type="InterPro" id="IPR001433">
    <property type="entry name" value="OxRdtase_FAD/NAD-bd"/>
</dbReference>
<dbReference type="GO" id="GO:0016491">
    <property type="term" value="F:oxidoreductase activity"/>
    <property type="evidence" value="ECO:0007669"/>
    <property type="project" value="InterPro"/>
</dbReference>
<gene>
    <name evidence="3" type="primary">asrB</name>
    <name evidence="3" type="ORF">MBHS_01805</name>
</gene>
<feature type="binding site" evidence="1">
    <location>
        <position position="241"/>
    </location>
    <ligand>
        <name>[2Fe-2S] cluster</name>
        <dbReference type="ChEBI" id="CHEBI:190135"/>
    </ligand>
</feature>
<dbReference type="InterPro" id="IPR017927">
    <property type="entry name" value="FAD-bd_FR_type"/>
</dbReference>
<dbReference type="Proteomes" id="UP000236724">
    <property type="component" value="Unassembled WGS sequence"/>
</dbReference>
<evidence type="ECO:0000313" key="4">
    <source>
        <dbReference type="Proteomes" id="UP000236724"/>
    </source>
</evidence>
<keyword evidence="1" id="KW-0411">Iron-sulfur</keyword>
<comment type="cofactor">
    <cofactor evidence="1">
        <name>[2Fe-2S] cluster</name>
        <dbReference type="ChEBI" id="CHEBI:190135"/>
    </cofactor>
    <text evidence="1">Binds 1 [2Fe-2S] cluster per subunit.</text>
</comment>
<evidence type="ECO:0000313" key="3">
    <source>
        <dbReference type="EMBL" id="SEH05950.1"/>
    </source>
</evidence>
<dbReference type="PROSITE" id="PS51384">
    <property type="entry name" value="FAD_FR"/>
    <property type="match status" value="1"/>
</dbReference>
<feature type="binding site" evidence="1">
    <location>
        <position position="246"/>
    </location>
    <ligand>
        <name>[2Fe-2S] cluster</name>
        <dbReference type="ChEBI" id="CHEBI:190135"/>
    </ligand>
</feature>
<dbReference type="AlphaFoldDB" id="A0A1H6F733"/>
<feature type="domain" description="FAD-binding FR-type" evidence="2">
    <location>
        <begin position="5"/>
        <end position="103"/>
    </location>
</feature>
<sequence>MSPFHVPSEAIILERIQESPNIFTLRLQFADNTQAFKFMPGQFNMLYLYGVGEVAISIVSDPLDDHFFAHTIRVVGRTTEGLSKLKAGDCVGIRGPFGRGWPMLEAEGKDLLLVTGGLGCAPLVSVIEYIMRRREQFAHVDILQGVKHADDMIWRKRYAQWAQAPDVNVLLTADLPDHVNWPGDLKGNVVQLFKRLDLRPDNSLAMLCGPELMMKAAITELQQHNMSDDNIWLSLERNMHCGIGQCGHCQMGEKFVCKDGPVFAYPEISANFHLDSI</sequence>
<dbReference type="InterPro" id="IPR012165">
    <property type="entry name" value="Cyt_c3_hydrogenase_gsu"/>
</dbReference>
<reference evidence="3 4" key="1">
    <citation type="submission" date="2016-10" db="EMBL/GenBank/DDBJ databases">
        <authorList>
            <person name="de Groot N.N."/>
        </authorList>
    </citation>
    <scope>NUCLEOTIDE SEQUENCE [LARGE SCALE GENOMIC DNA]</scope>
    <source>
        <strain evidence="3">MBHS1</strain>
    </source>
</reference>
<organism evidence="3 4">
    <name type="scientific">Candidatus Venteria ishoeyi</name>
    <dbReference type="NCBI Taxonomy" id="1899563"/>
    <lineage>
        <taxon>Bacteria</taxon>
        <taxon>Pseudomonadati</taxon>
        <taxon>Pseudomonadota</taxon>
        <taxon>Gammaproteobacteria</taxon>
        <taxon>Thiotrichales</taxon>
        <taxon>Thiotrichaceae</taxon>
        <taxon>Venteria</taxon>
    </lineage>
</organism>
<dbReference type="EMBL" id="FMSV02000407">
    <property type="protein sequence ID" value="SEH05950.1"/>
    <property type="molecule type" value="Genomic_DNA"/>
</dbReference>
<evidence type="ECO:0000256" key="1">
    <source>
        <dbReference type="PIRSR" id="PIRSR006816-2"/>
    </source>
</evidence>
<dbReference type="OrthoDB" id="9796486at2"/>
<evidence type="ECO:0000259" key="2">
    <source>
        <dbReference type="PROSITE" id="PS51384"/>
    </source>
</evidence>
<name>A0A1H6F733_9GAMM</name>
<dbReference type="Pfam" id="PF00175">
    <property type="entry name" value="NAD_binding_1"/>
    <property type="match status" value="1"/>
</dbReference>
<dbReference type="GO" id="GO:0006221">
    <property type="term" value="P:pyrimidine nucleotide biosynthetic process"/>
    <property type="evidence" value="ECO:0007669"/>
    <property type="project" value="InterPro"/>
</dbReference>
<dbReference type="PRINTS" id="PR00406">
    <property type="entry name" value="CYTB5RDTASE"/>
</dbReference>
<dbReference type="SUPFAM" id="SSF63380">
    <property type="entry name" value="Riboflavin synthase domain-like"/>
    <property type="match status" value="1"/>
</dbReference>
<proteinExistence type="predicted"/>
<dbReference type="CDD" id="cd06221">
    <property type="entry name" value="sulfite_reductase_like"/>
    <property type="match status" value="1"/>
</dbReference>
<feature type="binding site" evidence="1">
    <location>
        <position position="257"/>
    </location>
    <ligand>
        <name>[2Fe-2S] cluster</name>
        <dbReference type="ChEBI" id="CHEBI:190135"/>
    </ligand>
</feature>
<keyword evidence="1" id="KW-0479">Metal-binding</keyword>
<accession>A0A1H6F733</accession>
<dbReference type="Pfam" id="PF10418">
    <property type="entry name" value="DHODB_Fe-S_bind"/>
    <property type="match status" value="1"/>
</dbReference>
<dbReference type="GO" id="GO:0046872">
    <property type="term" value="F:metal ion binding"/>
    <property type="evidence" value="ECO:0007669"/>
    <property type="project" value="UniProtKB-KW"/>
</dbReference>
<dbReference type="SUPFAM" id="SSF52343">
    <property type="entry name" value="Ferredoxin reductase-like, C-terminal NADP-linked domain"/>
    <property type="match status" value="1"/>
</dbReference>
<dbReference type="Gene3D" id="3.40.50.80">
    <property type="entry name" value="Nucleotide-binding domain of ferredoxin-NADP reductase (FNR) module"/>
    <property type="match status" value="1"/>
</dbReference>
<dbReference type="Gene3D" id="2.40.30.10">
    <property type="entry name" value="Translation factors"/>
    <property type="match status" value="1"/>
</dbReference>
<dbReference type="RefSeq" id="WP_103919797.1">
    <property type="nucleotide sequence ID" value="NZ_FMSV02000407.1"/>
</dbReference>
<keyword evidence="4" id="KW-1185">Reference proteome</keyword>
<dbReference type="GO" id="GO:0051537">
    <property type="term" value="F:2 iron, 2 sulfur cluster binding"/>
    <property type="evidence" value="ECO:0007669"/>
    <property type="project" value="UniProtKB-KW"/>
</dbReference>
<dbReference type="InterPro" id="IPR008333">
    <property type="entry name" value="Cbr1-like_FAD-bd_dom"/>
</dbReference>
<dbReference type="InterPro" id="IPR017938">
    <property type="entry name" value="Riboflavin_synthase-like_b-brl"/>
</dbReference>
<keyword evidence="1" id="KW-0408">Iron</keyword>
<feature type="binding site" evidence="1">
    <location>
        <position position="249"/>
    </location>
    <ligand>
        <name>[2Fe-2S] cluster</name>
        <dbReference type="ChEBI" id="CHEBI:190135"/>
    </ligand>
</feature>
<dbReference type="PIRSF" id="PIRSF006816">
    <property type="entry name" value="Cyc3_hyd_g"/>
    <property type="match status" value="1"/>
</dbReference>
<dbReference type="InterPro" id="IPR039261">
    <property type="entry name" value="FNR_nucleotide-bd"/>
</dbReference>
<dbReference type="Pfam" id="PF00970">
    <property type="entry name" value="FAD_binding_6"/>
    <property type="match status" value="1"/>
</dbReference>
<dbReference type="GO" id="GO:0050660">
    <property type="term" value="F:flavin adenine dinucleotide binding"/>
    <property type="evidence" value="ECO:0007669"/>
    <property type="project" value="InterPro"/>
</dbReference>
<keyword evidence="1" id="KW-0001">2Fe-2S</keyword>
<dbReference type="PANTHER" id="PTHR43513">
    <property type="entry name" value="DIHYDROOROTATE DEHYDROGENASE B (NAD(+)), ELECTRON TRANSFER SUBUNIT"/>
    <property type="match status" value="1"/>
</dbReference>
<dbReference type="InterPro" id="IPR050353">
    <property type="entry name" value="PyrK_electron_transfer"/>
</dbReference>
<dbReference type="PANTHER" id="PTHR43513:SF1">
    <property type="entry name" value="ANAEROBIC SULFITE REDUCTASE SUBUNIT B"/>
    <property type="match status" value="1"/>
</dbReference>
<dbReference type="InterPro" id="IPR019480">
    <property type="entry name" value="Dihydroorotate_DH_Fe-S-bd"/>
</dbReference>